<evidence type="ECO:0008006" key="5">
    <source>
        <dbReference type="Google" id="ProtNLM"/>
    </source>
</evidence>
<evidence type="ECO:0000256" key="2">
    <source>
        <dbReference type="SAM" id="MobiDB-lite"/>
    </source>
</evidence>
<evidence type="ECO:0000256" key="1">
    <source>
        <dbReference type="SAM" id="Coils"/>
    </source>
</evidence>
<proteinExistence type="predicted"/>
<accession>A0A8C1V351</accession>
<name>A0A8C1V351_CYPCA</name>
<dbReference type="Ensembl" id="ENSCCRT00015046766.1">
    <property type="protein sequence ID" value="ENSCCRP00015045243.1"/>
    <property type="gene ID" value="ENSCCRG00015018777.1"/>
</dbReference>
<reference evidence="3" key="1">
    <citation type="submission" date="2025-08" db="UniProtKB">
        <authorList>
            <consortium name="Ensembl"/>
        </authorList>
    </citation>
    <scope>IDENTIFICATION</scope>
</reference>
<organism evidence="3 4">
    <name type="scientific">Cyprinus carpio</name>
    <name type="common">Common carp</name>
    <dbReference type="NCBI Taxonomy" id="7962"/>
    <lineage>
        <taxon>Eukaryota</taxon>
        <taxon>Metazoa</taxon>
        <taxon>Chordata</taxon>
        <taxon>Craniata</taxon>
        <taxon>Vertebrata</taxon>
        <taxon>Euteleostomi</taxon>
        <taxon>Actinopterygii</taxon>
        <taxon>Neopterygii</taxon>
        <taxon>Teleostei</taxon>
        <taxon>Ostariophysi</taxon>
        <taxon>Cypriniformes</taxon>
        <taxon>Cyprinidae</taxon>
        <taxon>Cyprininae</taxon>
        <taxon>Cyprinus</taxon>
    </lineage>
</organism>
<protein>
    <recommendedName>
        <fullName evidence="5">L1 transposable element RRM domain-containing protein</fullName>
    </recommendedName>
</protein>
<keyword evidence="1" id="KW-0175">Coiled coil</keyword>
<dbReference type="AlphaFoldDB" id="A0A8C1V351"/>
<evidence type="ECO:0000313" key="4">
    <source>
        <dbReference type="Proteomes" id="UP000694700"/>
    </source>
</evidence>
<dbReference type="Proteomes" id="UP000694700">
    <property type="component" value="Unplaced"/>
</dbReference>
<dbReference type="PANTHER" id="PTHR11505">
    <property type="entry name" value="L1 TRANSPOSABLE ELEMENT-RELATED"/>
    <property type="match status" value="1"/>
</dbReference>
<dbReference type="InterPro" id="IPR004244">
    <property type="entry name" value="Transposase_22"/>
</dbReference>
<feature type="region of interest" description="Disordered" evidence="2">
    <location>
        <begin position="221"/>
        <end position="241"/>
    </location>
</feature>
<feature type="coiled-coil region" evidence="1">
    <location>
        <begin position="4"/>
        <end position="45"/>
    </location>
</feature>
<sequence length="241" mass="28363">QDNVKEVEQRINKLEEREDVTTELLKKLVKEQKEMSEKIEYLENKSRQNNIRIYGIQEGLETNDTIGFVTTLLIEKLDIPPDIIQIVAAHHSLAQRPARNATPRTMVIRFMQWNTRQRVLQAAWSKKEIRIGESRIYFSQDFPNKIQKELSRYFQLRKVLKEKNVKSHIIYPSKLRVFIDGNAPYHTVMQLVRMLSVHSVQNGTLEEADLELQNKVILQNGDEIEPQPRRATVRRTYTDPE</sequence>
<dbReference type="Gene3D" id="3.30.70.1820">
    <property type="entry name" value="L1 transposable element, RRM domain"/>
    <property type="match status" value="1"/>
</dbReference>
<evidence type="ECO:0000313" key="3">
    <source>
        <dbReference type="Ensembl" id="ENSCCRP00015045243.1"/>
    </source>
</evidence>